<reference evidence="2 3" key="1">
    <citation type="submission" date="2014-06" db="EMBL/GenBank/DDBJ databases">
        <title>Functional and comparative genomic analyses of the Drosophila gut microbiota identify candidate symbiosis factors.</title>
        <authorList>
            <person name="Newell P.D."/>
            <person name="Chaston J.M."/>
            <person name="Douglas A.E."/>
        </authorList>
    </citation>
    <scope>NUCLEOTIDE SEQUENCE [LARGE SCALE GENOMIC DNA]</scope>
    <source>
        <strain evidence="2 3">DmCS_006</strain>
    </source>
</reference>
<dbReference type="PATRIC" id="fig|104102.7.peg.1605"/>
<dbReference type="EMBL" id="JOKM01000060">
    <property type="protein sequence ID" value="KGB23441.1"/>
    <property type="molecule type" value="Genomic_DNA"/>
</dbReference>
<keyword evidence="1" id="KW-0732">Signal</keyword>
<dbReference type="Proteomes" id="UP000029448">
    <property type="component" value="Unassembled WGS sequence"/>
</dbReference>
<sequence length="74" mass="8257">MTLTTQRCVLLARTLGLHSLYPTAATPALKPRTHEMRLCLNCGFLLMLSCQPPPLVRDSAQRDDTQTIFQPDTS</sequence>
<organism evidence="2 3">
    <name type="scientific">Acetobacter tropicalis</name>
    <dbReference type="NCBI Taxonomy" id="104102"/>
    <lineage>
        <taxon>Bacteria</taxon>
        <taxon>Pseudomonadati</taxon>
        <taxon>Pseudomonadota</taxon>
        <taxon>Alphaproteobacteria</taxon>
        <taxon>Acetobacterales</taxon>
        <taxon>Acetobacteraceae</taxon>
        <taxon>Acetobacter</taxon>
    </lineage>
</organism>
<protein>
    <submittedName>
        <fullName evidence="2">Uncharacterized protein</fullName>
    </submittedName>
</protein>
<evidence type="ECO:0000256" key="1">
    <source>
        <dbReference type="SAM" id="SignalP"/>
    </source>
</evidence>
<feature type="signal peptide" evidence="1">
    <location>
        <begin position="1"/>
        <end position="24"/>
    </location>
</feature>
<proteinExistence type="predicted"/>
<name>A0A094ZM70_9PROT</name>
<accession>A0A094ZM70</accession>
<evidence type="ECO:0000313" key="3">
    <source>
        <dbReference type="Proteomes" id="UP000029448"/>
    </source>
</evidence>
<evidence type="ECO:0000313" key="2">
    <source>
        <dbReference type="EMBL" id="KGB23441.1"/>
    </source>
</evidence>
<keyword evidence="3" id="KW-1185">Reference proteome</keyword>
<comment type="caution">
    <text evidence="2">The sequence shown here is derived from an EMBL/GenBank/DDBJ whole genome shotgun (WGS) entry which is preliminary data.</text>
</comment>
<dbReference type="AlphaFoldDB" id="A0A094ZM70"/>
<feature type="chain" id="PRO_5001904284" evidence="1">
    <location>
        <begin position="25"/>
        <end position="74"/>
    </location>
</feature>
<gene>
    <name evidence="2" type="ORF">AtDm6_1623</name>
</gene>
<dbReference type="GeneID" id="89477769"/>
<dbReference type="RefSeq" id="WP_035379773.1">
    <property type="nucleotide sequence ID" value="NZ_JACAOJ010000085.1"/>
</dbReference>